<feature type="compositionally biased region" description="Basic and acidic residues" evidence="1">
    <location>
        <begin position="198"/>
        <end position="223"/>
    </location>
</feature>
<name>A0A543CKA6_9ACTN</name>
<evidence type="ECO:0000313" key="2">
    <source>
        <dbReference type="EMBL" id="TQL97533.1"/>
    </source>
</evidence>
<evidence type="ECO:0000313" key="3">
    <source>
        <dbReference type="Proteomes" id="UP000316096"/>
    </source>
</evidence>
<reference evidence="2 3" key="1">
    <citation type="submission" date="2019-06" db="EMBL/GenBank/DDBJ databases">
        <title>Sequencing the genomes of 1000 actinobacteria strains.</title>
        <authorList>
            <person name="Klenk H.-P."/>
        </authorList>
    </citation>
    <scope>NUCLEOTIDE SEQUENCE [LARGE SCALE GENOMIC DNA]</scope>
    <source>
        <strain evidence="2 3">DSM 102200</strain>
    </source>
</reference>
<dbReference type="AlphaFoldDB" id="A0A543CKA6"/>
<dbReference type="Proteomes" id="UP000316096">
    <property type="component" value="Unassembled WGS sequence"/>
</dbReference>
<sequence length="241" mass="25562">MSTGPANRRWVEECAAAEKSARTDVPKRLPRRLSLQLVQRGASRRAHPTHSSCRESVVASVWTRMVWRRSGCDCQVPNLPPLVLSLTAVRLSSGDVGAGPLSTRPVESLDASRRRVDMVRRANGAPVTGAASRTTRLGSLARIATPPAAVGPTVRRLRAASRRPGCGGRGAVEGRCRDAVAGAVLGRDGQGRCWDAMGRGDGRDAMGRGDGRDAMGRGDGREHRQQRRPAAGRGLTPGGVP</sequence>
<protein>
    <submittedName>
        <fullName evidence="2">Uncharacterized protein</fullName>
    </submittedName>
</protein>
<dbReference type="EMBL" id="VFOZ01000001">
    <property type="protein sequence ID" value="TQL97533.1"/>
    <property type="molecule type" value="Genomic_DNA"/>
</dbReference>
<accession>A0A543CKA6</accession>
<keyword evidence="3" id="KW-1185">Reference proteome</keyword>
<organism evidence="2 3">
    <name type="scientific">Actinoallomurus bryophytorum</name>
    <dbReference type="NCBI Taxonomy" id="1490222"/>
    <lineage>
        <taxon>Bacteria</taxon>
        <taxon>Bacillati</taxon>
        <taxon>Actinomycetota</taxon>
        <taxon>Actinomycetes</taxon>
        <taxon>Streptosporangiales</taxon>
        <taxon>Thermomonosporaceae</taxon>
        <taxon>Actinoallomurus</taxon>
    </lineage>
</organism>
<proteinExistence type="predicted"/>
<feature type="region of interest" description="Disordered" evidence="1">
    <location>
        <begin position="196"/>
        <end position="241"/>
    </location>
</feature>
<gene>
    <name evidence="2" type="ORF">FB559_3124</name>
</gene>
<evidence type="ECO:0000256" key="1">
    <source>
        <dbReference type="SAM" id="MobiDB-lite"/>
    </source>
</evidence>
<comment type="caution">
    <text evidence="2">The sequence shown here is derived from an EMBL/GenBank/DDBJ whole genome shotgun (WGS) entry which is preliminary data.</text>
</comment>